<dbReference type="EMBL" id="AYCK01023054">
    <property type="status" value="NOT_ANNOTATED_CDS"/>
    <property type="molecule type" value="Genomic_DNA"/>
</dbReference>
<reference evidence="2" key="3">
    <citation type="submission" date="2025-09" db="UniProtKB">
        <authorList>
            <consortium name="Ensembl"/>
        </authorList>
    </citation>
    <scope>IDENTIFICATION</scope>
</reference>
<evidence type="ECO:0000313" key="2">
    <source>
        <dbReference type="Ensembl" id="ENSPFOP00000026727.1"/>
    </source>
</evidence>
<protein>
    <submittedName>
        <fullName evidence="2">Uncharacterized protein</fullName>
    </submittedName>
</protein>
<keyword evidence="1" id="KW-0238">DNA-binding</keyword>
<dbReference type="GeneTree" id="ENSGT00540000072363"/>
<dbReference type="OMA" id="FREREHY"/>
<name>A0A096M5N6_POEFO</name>
<reference evidence="3" key="1">
    <citation type="submission" date="2013-10" db="EMBL/GenBank/DDBJ databases">
        <authorList>
            <person name="Schartl M."/>
            <person name="Warren W."/>
        </authorList>
    </citation>
    <scope>NUCLEOTIDE SEQUENCE [LARGE SCALE GENOMIC DNA]</scope>
    <source>
        <strain evidence="3">female</strain>
    </source>
</reference>
<dbReference type="AlphaFoldDB" id="A0A096M5N6"/>
<dbReference type="PANTHER" id="PTHR34605">
    <property type="entry name" value="PHAGE_INTEGRASE DOMAIN-CONTAINING PROTEIN"/>
    <property type="match status" value="1"/>
</dbReference>
<proteinExistence type="predicted"/>
<evidence type="ECO:0000313" key="3">
    <source>
        <dbReference type="Proteomes" id="UP000028760"/>
    </source>
</evidence>
<keyword evidence="3" id="KW-1185">Reference proteome</keyword>
<dbReference type="Ensembl" id="ENSPFOT00000029468.1">
    <property type="protein sequence ID" value="ENSPFOP00000026727.1"/>
    <property type="gene ID" value="ENSPFOG00000022534.1"/>
</dbReference>
<dbReference type="SUPFAM" id="SSF47823">
    <property type="entry name" value="lambda integrase-like, N-terminal domain"/>
    <property type="match status" value="1"/>
</dbReference>
<sequence>LQSAKRYLSAGLAPSMFKSYTFAWHKFAKFCSFHRTPLFPVLVSMVVAFITHCFDNLNLSPSYIRSLVAGINFFSLLHQPSPTRSLFSNNPVIKLLLKGIHNTRPTTPDFRKPITFPILVDLLSTLSRSSYSPYFKSLLSNTFLLAFYGLLRLGEFTSPNNTFNSSRDLAVSELSFHSDFYSLSLKHSKTKGACTIIVACNNGPFCPYLAMFKFALLRHKGSLPILFLTPEGCIMSASWFLKHLRLLL</sequence>
<dbReference type="Proteomes" id="UP000028760">
    <property type="component" value="Unassembled WGS sequence"/>
</dbReference>
<organism evidence="2 3">
    <name type="scientific">Poecilia formosa</name>
    <name type="common">Amazon molly</name>
    <name type="synonym">Limia formosa</name>
    <dbReference type="NCBI Taxonomy" id="48698"/>
    <lineage>
        <taxon>Eukaryota</taxon>
        <taxon>Metazoa</taxon>
        <taxon>Chordata</taxon>
        <taxon>Craniata</taxon>
        <taxon>Vertebrata</taxon>
        <taxon>Euteleostomi</taxon>
        <taxon>Actinopterygii</taxon>
        <taxon>Neopterygii</taxon>
        <taxon>Teleostei</taxon>
        <taxon>Neoteleostei</taxon>
        <taxon>Acanthomorphata</taxon>
        <taxon>Ovalentaria</taxon>
        <taxon>Atherinomorphae</taxon>
        <taxon>Cyprinodontiformes</taxon>
        <taxon>Poeciliidae</taxon>
        <taxon>Poeciliinae</taxon>
        <taxon>Poecilia</taxon>
    </lineage>
</organism>
<dbReference type="PANTHER" id="PTHR34605:SF3">
    <property type="entry name" value="P CELL-TYPE AGGLUTINATION PROTEIN MAP4-LIKE-RELATED"/>
    <property type="match status" value="1"/>
</dbReference>
<dbReference type="InterPro" id="IPR010998">
    <property type="entry name" value="Integrase_recombinase_N"/>
</dbReference>
<dbReference type="STRING" id="48698.ENSPFOP00000026727"/>
<dbReference type="Gene3D" id="1.10.150.130">
    <property type="match status" value="1"/>
</dbReference>
<evidence type="ECO:0000256" key="1">
    <source>
        <dbReference type="ARBA" id="ARBA00023125"/>
    </source>
</evidence>
<dbReference type="GO" id="GO:0003677">
    <property type="term" value="F:DNA binding"/>
    <property type="evidence" value="ECO:0007669"/>
    <property type="project" value="UniProtKB-KW"/>
</dbReference>
<reference evidence="2" key="2">
    <citation type="submission" date="2025-08" db="UniProtKB">
        <authorList>
            <consortium name="Ensembl"/>
        </authorList>
    </citation>
    <scope>IDENTIFICATION</scope>
</reference>
<dbReference type="InterPro" id="IPR052925">
    <property type="entry name" value="Phage_Integrase-like_Recomb"/>
</dbReference>
<accession>A0A096M5N6</accession>
<dbReference type="EMBL" id="AYCK01023055">
    <property type="status" value="NOT_ANNOTATED_CDS"/>
    <property type="molecule type" value="Genomic_DNA"/>
</dbReference>